<organism evidence="2 3">
    <name type="scientific">Galendromus occidentalis</name>
    <name type="common">western predatory mite</name>
    <dbReference type="NCBI Taxonomy" id="34638"/>
    <lineage>
        <taxon>Eukaryota</taxon>
        <taxon>Metazoa</taxon>
        <taxon>Ecdysozoa</taxon>
        <taxon>Arthropoda</taxon>
        <taxon>Chelicerata</taxon>
        <taxon>Arachnida</taxon>
        <taxon>Acari</taxon>
        <taxon>Parasitiformes</taxon>
        <taxon>Mesostigmata</taxon>
        <taxon>Gamasina</taxon>
        <taxon>Phytoseioidea</taxon>
        <taxon>Phytoseiidae</taxon>
        <taxon>Typhlodrominae</taxon>
        <taxon>Galendromus</taxon>
    </lineage>
</organism>
<keyword evidence="2" id="KW-1185">Reference proteome</keyword>
<proteinExistence type="predicted"/>
<name>A0AAJ7L435_9ACAR</name>
<dbReference type="AlphaFoldDB" id="A0AAJ7L435"/>
<dbReference type="KEGG" id="goe:108863954"/>
<accession>A0AAJ7L435</accession>
<sequence>MEDEVPLTGYWRHFKDVFTSKKLIMLGVDEKNLPSTDTVQALTNSMASVALTLPTFWAQNPDAWFYKVGAQFKNANITTEQRRFYKVLAVLPESAAIRVREIAQQGQFNPGDYEKLKQKLIRTRQPSTLERLDRLTELKNIAHKKPSEILIDLEAIFHSAIV</sequence>
<dbReference type="RefSeq" id="XP_018494226.1">
    <property type="nucleotide sequence ID" value="XM_018638710.1"/>
</dbReference>
<dbReference type="Proteomes" id="UP000694867">
    <property type="component" value="Unplaced"/>
</dbReference>
<gene>
    <name evidence="3" type="primary">LOC108863954</name>
</gene>
<feature type="domain" description="DUF7041" evidence="1">
    <location>
        <begin position="53"/>
        <end position="136"/>
    </location>
</feature>
<dbReference type="InterPro" id="IPR055469">
    <property type="entry name" value="DUF7041"/>
</dbReference>
<reference evidence="3" key="1">
    <citation type="submission" date="2025-08" db="UniProtKB">
        <authorList>
            <consortium name="RefSeq"/>
        </authorList>
    </citation>
    <scope>IDENTIFICATION</scope>
</reference>
<dbReference type="PANTHER" id="PTHR33327">
    <property type="entry name" value="ENDONUCLEASE"/>
    <property type="match status" value="1"/>
</dbReference>
<evidence type="ECO:0000259" key="1">
    <source>
        <dbReference type="Pfam" id="PF23055"/>
    </source>
</evidence>
<protein>
    <submittedName>
        <fullName evidence="3">Uncharacterized protein LOC108863954</fullName>
    </submittedName>
</protein>
<dbReference type="Pfam" id="PF23055">
    <property type="entry name" value="DUF7041"/>
    <property type="match status" value="1"/>
</dbReference>
<dbReference type="GeneID" id="108863954"/>
<dbReference type="PANTHER" id="PTHR33327:SF3">
    <property type="entry name" value="RNA-DIRECTED DNA POLYMERASE"/>
    <property type="match status" value="1"/>
</dbReference>
<evidence type="ECO:0000313" key="2">
    <source>
        <dbReference type="Proteomes" id="UP000694867"/>
    </source>
</evidence>
<evidence type="ECO:0000313" key="3">
    <source>
        <dbReference type="RefSeq" id="XP_018494226.1"/>
    </source>
</evidence>